<dbReference type="EMBL" id="ATMH01012433">
    <property type="protein sequence ID" value="EPY15191.1"/>
    <property type="molecule type" value="Genomic_DNA"/>
</dbReference>
<organism evidence="2 3">
    <name type="scientific">Strigomonas culicis</name>
    <dbReference type="NCBI Taxonomy" id="28005"/>
    <lineage>
        <taxon>Eukaryota</taxon>
        <taxon>Discoba</taxon>
        <taxon>Euglenozoa</taxon>
        <taxon>Kinetoplastea</taxon>
        <taxon>Metakinetoplastina</taxon>
        <taxon>Trypanosomatida</taxon>
        <taxon>Trypanosomatidae</taxon>
        <taxon>Strigomonadinae</taxon>
        <taxon>Strigomonas</taxon>
    </lineage>
</organism>
<proteinExistence type="predicted"/>
<reference evidence="2 3" key="1">
    <citation type="journal article" date="2013" name="PLoS ONE">
        <title>Predicting the Proteins of Angomonas deanei, Strigomonas culicis and Their Respective Endosymbionts Reveals New Aspects of the Trypanosomatidae Family.</title>
        <authorList>
            <person name="Motta M.C."/>
            <person name="Martins A.C."/>
            <person name="de Souza S.S."/>
            <person name="Catta-Preta C.M."/>
            <person name="Silva R."/>
            <person name="Klein C.C."/>
            <person name="de Almeida L.G."/>
            <person name="de Lima Cunha O."/>
            <person name="Ciapina L.P."/>
            <person name="Brocchi M."/>
            <person name="Colabardini A.C."/>
            <person name="de Araujo Lima B."/>
            <person name="Machado C.R."/>
            <person name="de Almeida Soares C.M."/>
            <person name="Probst C.M."/>
            <person name="de Menezes C.B."/>
            <person name="Thompson C.E."/>
            <person name="Bartholomeu D.C."/>
            <person name="Gradia D.F."/>
            <person name="Pavoni D.P."/>
            <person name="Grisard E.C."/>
            <person name="Fantinatti-Garboggini F."/>
            <person name="Marchini F.K."/>
            <person name="Rodrigues-Luiz G.F."/>
            <person name="Wagner G."/>
            <person name="Goldman G.H."/>
            <person name="Fietto J.L."/>
            <person name="Elias M.C."/>
            <person name="Goldman M.H."/>
            <person name="Sagot M.F."/>
            <person name="Pereira M."/>
            <person name="Stoco P.H."/>
            <person name="de Mendonca-Neto R.P."/>
            <person name="Teixeira S.M."/>
            <person name="Maciel T.E."/>
            <person name="de Oliveira Mendes T.A."/>
            <person name="Urmenyi T.P."/>
            <person name="de Souza W."/>
            <person name="Schenkman S."/>
            <person name="de Vasconcelos A.T."/>
        </authorList>
    </citation>
    <scope>NUCLEOTIDE SEQUENCE [LARGE SCALE GENOMIC DNA]</scope>
</reference>
<evidence type="ECO:0000313" key="2">
    <source>
        <dbReference type="EMBL" id="EPY15191.1"/>
    </source>
</evidence>
<name>S9UKL6_9TRYP</name>
<comment type="caution">
    <text evidence="2">The sequence shown here is derived from an EMBL/GenBank/DDBJ whole genome shotgun (WGS) entry which is preliminary data.</text>
</comment>
<evidence type="ECO:0000256" key="1">
    <source>
        <dbReference type="SAM" id="MobiDB-lite"/>
    </source>
</evidence>
<evidence type="ECO:0000313" key="3">
    <source>
        <dbReference type="Proteomes" id="UP000015354"/>
    </source>
</evidence>
<keyword evidence="3" id="KW-1185">Reference proteome</keyword>
<sequence>MALIFTVSCPRGYVVWPVTPLCDKTFVPRWSAHTALPPATVGGRAGETPSLTHTGTDVDDEHDQLWSERSGLDLSDVVLRTEADREIELSSCAHTAVDDDSPSSM</sequence>
<dbReference type="Proteomes" id="UP000015354">
    <property type="component" value="Unassembled WGS sequence"/>
</dbReference>
<gene>
    <name evidence="2" type="ORF">STCU_12266</name>
</gene>
<accession>S9UKL6</accession>
<feature type="region of interest" description="Disordered" evidence="1">
    <location>
        <begin position="35"/>
        <end position="62"/>
    </location>
</feature>
<protein>
    <submittedName>
        <fullName evidence="2">Uncharacterized protein</fullName>
    </submittedName>
</protein>
<dbReference type="AlphaFoldDB" id="S9UKL6"/>